<evidence type="ECO:0000256" key="2">
    <source>
        <dbReference type="ARBA" id="ARBA00022786"/>
    </source>
</evidence>
<feature type="domain" description="F-box" evidence="3">
    <location>
        <begin position="10"/>
        <end position="56"/>
    </location>
</feature>
<sequence length="431" mass="48551">MTIDRDPNHLANIDHLPYDVLLHILRILPSRDIAHLLSCCRGLHALVTEESIWRSLSAAYGLTDIIYFGGRSWYIVYTRLLQPYGPMLGLWAGDHAYTGDVLDVRLRIGSTHQRGGIVLGCWRFPSVQPEDLDRPEMPERPMYTPLIHISLPSVAAPHESVQVACCTKPGTTPPHQAYIELFSSTSQSLFLHTRQGRYSHPEFPPPEIQDFVDQLRYPYLPLRESTVVDQGLYLAPNPRGYVVYSAPTSQIKPPAISISCSLGCVNRARAFHGFQDDVPYLPRYYPLRQRALPGVDPATREWHPSSMDGLWLGSHGPHGTECLFFRWDGTLSVLYAWKITGDSNVPRGALSWRANTHDPYPISELPDWIHDNEIPNLTNSRFFGGSGRISARGYLPYHSNEMDIILVVCGADEVRTAWMDSGDVAAYIRHA</sequence>
<dbReference type="InterPro" id="IPR036047">
    <property type="entry name" value="F-box-like_dom_sf"/>
</dbReference>
<evidence type="ECO:0000256" key="1">
    <source>
        <dbReference type="ARBA" id="ARBA00004906"/>
    </source>
</evidence>
<dbReference type="UniPathway" id="UPA00143"/>
<dbReference type="GO" id="GO:0019005">
    <property type="term" value="C:SCF ubiquitin ligase complex"/>
    <property type="evidence" value="ECO:0007669"/>
    <property type="project" value="TreeGrafter"/>
</dbReference>
<evidence type="ECO:0000259" key="3">
    <source>
        <dbReference type="PROSITE" id="PS50181"/>
    </source>
</evidence>
<reference evidence="4 6" key="1">
    <citation type="submission" date="2019-01" db="EMBL/GenBank/DDBJ databases">
        <title>Draft genome sequences of three monokaryotic isolates of the white-rot basidiomycete fungus Dichomitus squalens.</title>
        <authorList>
            <consortium name="DOE Joint Genome Institute"/>
            <person name="Lopez S.C."/>
            <person name="Andreopoulos B."/>
            <person name="Pangilinan J."/>
            <person name="Lipzen A."/>
            <person name="Riley R."/>
            <person name="Ahrendt S."/>
            <person name="Ng V."/>
            <person name="Barry K."/>
            <person name="Daum C."/>
            <person name="Grigoriev I.V."/>
            <person name="Hilden K.S."/>
            <person name="Makela M.R."/>
            <person name="de Vries R.P."/>
        </authorList>
    </citation>
    <scope>NUCLEOTIDE SEQUENCE [LARGE SCALE GENOMIC DNA]</scope>
    <source>
        <strain evidence="5 6">CBS 464.89</strain>
        <strain evidence="4">OM18370.1</strain>
    </source>
</reference>
<evidence type="ECO:0000313" key="6">
    <source>
        <dbReference type="Proteomes" id="UP000292082"/>
    </source>
</evidence>
<dbReference type="InterPro" id="IPR001810">
    <property type="entry name" value="F-box_dom"/>
</dbReference>
<dbReference type="EMBL" id="ML143386">
    <property type="protein sequence ID" value="TBU35402.1"/>
    <property type="molecule type" value="Genomic_DNA"/>
</dbReference>
<accession>A0A4Q9N7R4</accession>
<dbReference type="EMBL" id="ML145084">
    <property type="protein sequence ID" value="TBU65242.1"/>
    <property type="molecule type" value="Genomic_DNA"/>
</dbReference>
<dbReference type="SMART" id="SM00256">
    <property type="entry name" value="FBOX"/>
    <property type="match status" value="1"/>
</dbReference>
<dbReference type="STRING" id="114155.A0A4Q9N7R4"/>
<dbReference type="Proteomes" id="UP000292082">
    <property type="component" value="Unassembled WGS sequence"/>
</dbReference>
<dbReference type="OrthoDB" id="722566at2759"/>
<evidence type="ECO:0000313" key="4">
    <source>
        <dbReference type="EMBL" id="TBU35402.1"/>
    </source>
</evidence>
<proteinExistence type="predicted"/>
<dbReference type="GO" id="GO:0016567">
    <property type="term" value="P:protein ubiquitination"/>
    <property type="evidence" value="ECO:0007669"/>
    <property type="project" value="UniProtKB-UniPathway"/>
</dbReference>
<dbReference type="GO" id="GO:0031146">
    <property type="term" value="P:SCF-dependent proteasomal ubiquitin-dependent protein catabolic process"/>
    <property type="evidence" value="ECO:0007669"/>
    <property type="project" value="TreeGrafter"/>
</dbReference>
<dbReference type="Proteomes" id="UP000292957">
    <property type="component" value="Unassembled WGS sequence"/>
</dbReference>
<gene>
    <name evidence="5" type="ORF">BD310DRAFT_804547</name>
    <name evidence="4" type="ORF">BD311DRAFT_646947</name>
</gene>
<keyword evidence="2" id="KW-0833">Ubl conjugation pathway</keyword>
<dbReference type="InterPro" id="IPR045048">
    <property type="entry name" value="FBXO31/39"/>
</dbReference>
<dbReference type="AlphaFoldDB" id="A0A4Q9N7R4"/>
<dbReference type="Pfam" id="PF12937">
    <property type="entry name" value="F-box-like"/>
    <property type="match status" value="1"/>
</dbReference>
<evidence type="ECO:0000313" key="5">
    <source>
        <dbReference type="EMBL" id="TBU65242.1"/>
    </source>
</evidence>
<dbReference type="PANTHER" id="PTHR10706:SF130">
    <property type="entry name" value="F-BOX ONLY PROTEIN 31"/>
    <property type="match status" value="1"/>
</dbReference>
<protein>
    <recommendedName>
        <fullName evidence="3">F-box domain-containing protein</fullName>
    </recommendedName>
</protein>
<dbReference type="PROSITE" id="PS50181">
    <property type="entry name" value="FBOX"/>
    <property type="match status" value="1"/>
</dbReference>
<comment type="pathway">
    <text evidence="1">Protein modification; protein ubiquitination.</text>
</comment>
<dbReference type="PANTHER" id="PTHR10706">
    <property type="entry name" value="F-BOX FAMILY PROTEIN"/>
    <property type="match status" value="1"/>
</dbReference>
<name>A0A4Q9N7R4_9APHY</name>
<dbReference type="Gene3D" id="1.20.1280.50">
    <property type="match status" value="1"/>
</dbReference>
<organism evidence="4">
    <name type="scientific">Dichomitus squalens</name>
    <dbReference type="NCBI Taxonomy" id="114155"/>
    <lineage>
        <taxon>Eukaryota</taxon>
        <taxon>Fungi</taxon>
        <taxon>Dikarya</taxon>
        <taxon>Basidiomycota</taxon>
        <taxon>Agaricomycotina</taxon>
        <taxon>Agaricomycetes</taxon>
        <taxon>Polyporales</taxon>
        <taxon>Polyporaceae</taxon>
        <taxon>Dichomitus</taxon>
    </lineage>
</organism>
<keyword evidence="6" id="KW-1185">Reference proteome</keyword>
<dbReference type="SUPFAM" id="SSF81383">
    <property type="entry name" value="F-box domain"/>
    <property type="match status" value="1"/>
</dbReference>
<dbReference type="Pfam" id="PF12014">
    <property type="entry name" value="Cyclin_D1_bind"/>
    <property type="match status" value="1"/>
</dbReference>